<comment type="caution">
    <text evidence="1">The sequence shown here is derived from an EMBL/GenBank/DDBJ whole genome shotgun (WGS) entry which is preliminary data.</text>
</comment>
<organism evidence="1 2">
    <name type="scientific">Demequina litorisediminis</name>
    <dbReference type="NCBI Taxonomy" id="1849022"/>
    <lineage>
        <taxon>Bacteria</taxon>
        <taxon>Bacillati</taxon>
        <taxon>Actinomycetota</taxon>
        <taxon>Actinomycetes</taxon>
        <taxon>Micrococcales</taxon>
        <taxon>Demequinaceae</taxon>
        <taxon>Demequina</taxon>
    </lineage>
</organism>
<name>A0ABQ6I7Z5_9MICO</name>
<evidence type="ECO:0000313" key="1">
    <source>
        <dbReference type="EMBL" id="GMA33860.1"/>
    </source>
</evidence>
<gene>
    <name evidence="1" type="ORF">GCM10025876_00640</name>
</gene>
<evidence type="ECO:0000313" key="2">
    <source>
        <dbReference type="Proteomes" id="UP001157125"/>
    </source>
</evidence>
<proteinExistence type="predicted"/>
<protein>
    <submittedName>
        <fullName evidence="1">Uncharacterized protein</fullName>
    </submittedName>
</protein>
<reference evidence="2" key="1">
    <citation type="journal article" date="2019" name="Int. J. Syst. Evol. Microbiol.">
        <title>The Global Catalogue of Microorganisms (GCM) 10K type strain sequencing project: providing services to taxonomists for standard genome sequencing and annotation.</title>
        <authorList>
            <consortium name="The Broad Institute Genomics Platform"/>
            <consortium name="The Broad Institute Genome Sequencing Center for Infectious Disease"/>
            <person name="Wu L."/>
            <person name="Ma J."/>
        </authorList>
    </citation>
    <scope>NUCLEOTIDE SEQUENCE [LARGE SCALE GENOMIC DNA]</scope>
    <source>
        <strain evidence="2">NBRC 112299</strain>
    </source>
</reference>
<dbReference type="EMBL" id="BSUN01000001">
    <property type="protein sequence ID" value="GMA33860.1"/>
    <property type="molecule type" value="Genomic_DNA"/>
</dbReference>
<sequence>MVPSLGNDHLALAGEEVSDRTGVGERAVVAGQRGADLHGGAVAVVGEALDQHGHAVGSVALVHDGFVLRATGLQARATLDGAVDVVVGDRRLLRLLDRVKQRGVSGGVSTTRAGRDFDVLDRLGKQPCRAWHR</sequence>
<dbReference type="Proteomes" id="UP001157125">
    <property type="component" value="Unassembled WGS sequence"/>
</dbReference>
<accession>A0ABQ6I7Z5</accession>
<keyword evidence="2" id="KW-1185">Reference proteome</keyword>